<dbReference type="PANTHER" id="PTHR47338">
    <property type="entry name" value="ZN(II)2CYS6 TRANSCRIPTION FACTOR (EUROFUNG)-RELATED"/>
    <property type="match status" value="1"/>
</dbReference>
<protein>
    <recommendedName>
        <fullName evidence="11">Zn(2)-C6 fungal-type domain-containing protein</fullName>
    </recommendedName>
</protein>
<dbReference type="Pfam" id="PF00172">
    <property type="entry name" value="Zn_clus"/>
    <property type="match status" value="1"/>
</dbReference>
<keyword evidence="6" id="KW-0539">Nucleus</keyword>
<evidence type="ECO:0000256" key="3">
    <source>
        <dbReference type="ARBA" id="ARBA00023015"/>
    </source>
</evidence>
<evidence type="ECO:0000256" key="5">
    <source>
        <dbReference type="ARBA" id="ARBA00023163"/>
    </source>
</evidence>
<organism evidence="9 10">
    <name type="scientific">Penicillium cf. viridicatum</name>
    <dbReference type="NCBI Taxonomy" id="2972119"/>
    <lineage>
        <taxon>Eukaryota</taxon>
        <taxon>Fungi</taxon>
        <taxon>Dikarya</taxon>
        <taxon>Ascomycota</taxon>
        <taxon>Pezizomycotina</taxon>
        <taxon>Eurotiomycetes</taxon>
        <taxon>Eurotiomycetidae</taxon>
        <taxon>Eurotiales</taxon>
        <taxon>Aspergillaceae</taxon>
        <taxon>Penicillium</taxon>
    </lineage>
</organism>
<proteinExistence type="predicted"/>
<sequence>MAADSGHSKASHAPQVCATCKARKKKCDKLLPKCGYCIRQGYHVANLFTVSDEEMFQEKLNDPRFQHDKHQSTSSTVLLASQSIPSEPAVADASLYRQVLQLIHQTGQLVDDLSARYFQGSHRHLPVCSRPYFYSNLITLGAIPSAEFSILLLTICLTVSAAHADQQSLRRTTNRLIALVQESYPTSIPLIQSRLLLAIYDYTHGRPEDAFQAIAGCARMAYATRIHLHFLPACRKDTITSSANIKARSGLDGPLQATEAANTWWGIIICERAFFCEVAVPEQPLVTTIPDGGVLLPTEPETLRPGDCVRQDVMPIHGAYIPVSCIDSLDIGGFGRAAQAAWLLDQVFKTLEIPGLHSRLTQLQDLDTTIQTFLGVLLQQCYTKERPTEFCQAIALTIRQTSQILEPKYQSLEDWRNRSHTVLDTATRMVLDIVETHGSSDLVPPSYSYAIRAALEHIYAKPDWKDDSVLRSTEDQLRVSLGHVNQFPKNM</sequence>
<dbReference type="InterPro" id="IPR007219">
    <property type="entry name" value="XnlR_reg_dom"/>
</dbReference>
<dbReference type="Gene3D" id="4.10.240.10">
    <property type="entry name" value="Zn(2)-C6 fungal-type DNA-binding domain"/>
    <property type="match status" value="1"/>
</dbReference>
<keyword evidence="2" id="KW-0479">Metal-binding</keyword>
<keyword evidence="3" id="KW-0805">Transcription regulation</keyword>
<dbReference type="GO" id="GO:0006351">
    <property type="term" value="P:DNA-templated transcription"/>
    <property type="evidence" value="ECO:0007669"/>
    <property type="project" value="InterPro"/>
</dbReference>
<reference evidence="9" key="1">
    <citation type="submission" date="2022-11" db="EMBL/GenBank/DDBJ databases">
        <authorList>
            <person name="Petersen C."/>
        </authorList>
    </citation>
    <scope>NUCLEOTIDE SEQUENCE</scope>
    <source>
        <strain evidence="9">IBT 20477</strain>
    </source>
</reference>
<comment type="caution">
    <text evidence="9">The sequence shown here is derived from an EMBL/GenBank/DDBJ whole genome shotgun (WGS) entry which is preliminary data.</text>
</comment>
<accession>A0A9W9J059</accession>
<evidence type="ECO:0000313" key="9">
    <source>
        <dbReference type="EMBL" id="KAJ5187294.1"/>
    </source>
</evidence>
<dbReference type="Proteomes" id="UP001150942">
    <property type="component" value="Unassembled WGS sequence"/>
</dbReference>
<evidence type="ECO:0000256" key="4">
    <source>
        <dbReference type="ARBA" id="ARBA00023125"/>
    </source>
</evidence>
<evidence type="ECO:0000313" key="10">
    <source>
        <dbReference type="Proteomes" id="UP001150942"/>
    </source>
</evidence>
<dbReference type="AlphaFoldDB" id="A0A9W9J059"/>
<dbReference type="GO" id="GO:0003677">
    <property type="term" value="F:DNA binding"/>
    <property type="evidence" value="ECO:0007669"/>
    <property type="project" value="UniProtKB-KW"/>
</dbReference>
<feature type="domain" description="Zn(2)-C6 fungal-type" evidence="7">
    <location>
        <begin position="16"/>
        <end position="42"/>
    </location>
</feature>
<dbReference type="GO" id="GO:0005634">
    <property type="term" value="C:nucleus"/>
    <property type="evidence" value="ECO:0007669"/>
    <property type="project" value="UniProtKB-SubCell"/>
</dbReference>
<keyword evidence="4" id="KW-0238">DNA-binding</keyword>
<evidence type="ECO:0000259" key="7">
    <source>
        <dbReference type="Pfam" id="PF00172"/>
    </source>
</evidence>
<comment type="subcellular location">
    <subcellularLocation>
        <location evidence="1">Nucleus</location>
    </subcellularLocation>
</comment>
<dbReference type="InterPro" id="IPR036864">
    <property type="entry name" value="Zn2-C6_fun-type_DNA-bd_sf"/>
</dbReference>
<feature type="domain" description="Xylanolytic transcriptional activator regulatory" evidence="8">
    <location>
        <begin position="116"/>
        <end position="229"/>
    </location>
</feature>
<dbReference type="GO" id="GO:0008270">
    <property type="term" value="F:zinc ion binding"/>
    <property type="evidence" value="ECO:0007669"/>
    <property type="project" value="InterPro"/>
</dbReference>
<dbReference type="EMBL" id="JAPQKQ010000007">
    <property type="protein sequence ID" value="KAJ5187294.1"/>
    <property type="molecule type" value="Genomic_DNA"/>
</dbReference>
<dbReference type="InterPro" id="IPR001138">
    <property type="entry name" value="Zn2Cys6_DnaBD"/>
</dbReference>
<dbReference type="Pfam" id="PF04082">
    <property type="entry name" value="Fungal_trans"/>
    <property type="match status" value="1"/>
</dbReference>
<dbReference type="SUPFAM" id="SSF57701">
    <property type="entry name" value="Zn2/Cys6 DNA-binding domain"/>
    <property type="match status" value="1"/>
</dbReference>
<dbReference type="CDD" id="cd12148">
    <property type="entry name" value="fungal_TF_MHR"/>
    <property type="match status" value="1"/>
</dbReference>
<name>A0A9W9J059_9EURO</name>
<evidence type="ECO:0000256" key="6">
    <source>
        <dbReference type="ARBA" id="ARBA00023242"/>
    </source>
</evidence>
<dbReference type="OrthoDB" id="3862662at2759"/>
<dbReference type="GO" id="GO:0000981">
    <property type="term" value="F:DNA-binding transcription factor activity, RNA polymerase II-specific"/>
    <property type="evidence" value="ECO:0007669"/>
    <property type="project" value="InterPro"/>
</dbReference>
<dbReference type="PANTHER" id="PTHR47338:SF20">
    <property type="entry name" value="ZN(II)2CYS6 TRANSCRIPTION FACTOR (EUROFUNG)"/>
    <property type="match status" value="1"/>
</dbReference>
<evidence type="ECO:0000259" key="8">
    <source>
        <dbReference type="Pfam" id="PF04082"/>
    </source>
</evidence>
<dbReference type="CDD" id="cd00067">
    <property type="entry name" value="GAL4"/>
    <property type="match status" value="1"/>
</dbReference>
<keyword evidence="10" id="KW-1185">Reference proteome</keyword>
<reference evidence="9" key="2">
    <citation type="journal article" date="2023" name="IMA Fungus">
        <title>Comparative genomic study of the Penicillium genus elucidates a diverse pangenome and 15 lateral gene transfer events.</title>
        <authorList>
            <person name="Petersen C."/>
            <person name="Sorensen T."/>
            <person name="Nielsen M.R."/>
            <person name="Sondergaard T.E."/>
            <person name="Sorensen J.L."/>
            <person name="Fitzpatrick D.A."/>
            <person name="Frisvad J.C."/>
            <person name="Nielsen K.L."/>
        </authorList>
    </citation>
    <scope>NUCLEOTIDE SEQUENCE</scope>
    <source>
        <strain evidence="9">IBT 20477</strain>
    </source>
</reference>
<evidence type="ECO:0008006" key="11">
    <source>
        <dbReference type="Google" id="ProtNLM"/>
    </source>
</evidence>
<dbReference type="InterPro" id="IPR050815">
    <property type="entry name" value="TF_fung"/>
</dbReference>
<evidence type="ECO:0000256" key="1">
    <source>
        <dbReference type="ARBA" id="ARBA00004123"/>
    </source>
</evidence>
<gene>
    <name evidence="9" type="ORF">N7449_010288</name>
</gene>
<evidence type="ECO:0000256" key="2">
    <source>
        <dbReference type="ARBA" id="ARBA00022723"/>
    </source>
</evidence>
<keyword evidence="5" id="KW-0804">Transcription</keyword>